<evidence type="ECO:0000259" key="5">
    <source>
        <dbReference type="PROSITE" id="PS50931"/>
    </source>
</evidence>
<dbReference type="SUPFAM" id="SSF53850">
    <property type="entry name" value="Periplasmic binding protein-like II"/>
    <property type="match status" value="1"/>
</dbReference>
<proteinExistence type="inferred from homology"/>
<dbReference type="Gene3D" id="1.10.10.10">
    <property type="entry name" value="Winged helix-like DNA-binding domain superfamily/Winged helix DNA-binding domain"/>
    <property type="match status" value="1"/>
</dbReference>
<dbReference type="AlphaFoldDB" id="A0A1L1PD94"/>
<comment type="similarity">
    <text evidence="1">Belongs to the LysR transcriptional regulatory family.</text>
</comment>
<dbReference type="Pfam" id="PF03466">
    <property type="entry name" value="LysR_substrate"/>
    <property type="match status" value="1"/>
</dbReference>
<organism evidence="6 7">
    <name type="scientific">Hydrogenophaga intermedia</name>
    <dbReference type="NCBI Taxonomy" id="65786"/>
    <lineage>
        <taxon>Bacteria</taxon>
        <taxon>Pseudomonadati</taxon>
        <taxon>Pseudomonadota</taxon>
        <taxon>Betaproteobacteria</taxon>
        <taxon>Burkholderiales</taxon>
        <taxon>Comamonadaceae</taxon>
        <taxon>Hydrogenophaga</taxon>
    </lineage>
</organism>
<protein>
    <submittedName>
        <fullName evidence="6">LysR family transcriptional regulator</fullName>
    </submittedName>
</protein>
<evidence type="ECO:0000256" key="2">
    <source>
        <dbReference type="ARBA" id="ARBA00023015"/>
    </source>
</evidence>
<evidence type="ECO:0000313" key="6">
    <source>
        <dbReference type="EMBL" id="CDN87968.1"/>
    </source>
</evidence>
<feature type="domain" description="HTH lysR-type" evidence="5">
    <location>
        <begin position="5"/>
        <end position="62"/>
    </location>
</feature>
<dbReference type="InterPro" id="IPR050950">
    <property type="entry name" value="HTH-type_LysR_regulators"/>
</dbReference>
<dbReference type="InterPro" id="IPR036390">
    <property type="entry name" value="WH_DNA-bd_sf"/>
</dbReference>
<accession>A0A1L1PD94</accession>
<gene>
    <name evidence="6" type="ORF">BN948_02398</name>
</gene>
<evidence type="ECO:0000256" key="3">
    <source>
        <dbReference type="ARBA" id="ARBA00023125"/>
    </source>
</evidence>
<dbReference type="GO" id="GO:0003700">
    <property type="term" value="F:DNA-binding transcription factor activity"/>
    <property type="evidence" value="ECO:0007669"/>
    <property type="project" value="InterPro"/>
</dbReference>
<reference evidence="7" key="2">
    <citation type="submission" date="2014-11" db="EMBL/GenBank/DDBJ databases">
        <title>Draft genome sequence of Hydrogenophaga intermedia S1.</title>
        <authorList>
            <person name="Gan H.M."/>
            <person name="Chew T.H."/>
            <person name="Stolz A."/>
        </authorList>
    </citation>
    <scope>NUCLEOTIDE SEQUENCE [LARGE SCALE GENOMIC DNA]</scope>
    <source>
        <strain evidence="7">S1</strain>
    </source>
</reference>
<dbReference type="InterPro" id="IPR036388">
    <property type="entry name" value="WH-like_DNA-bd_sf"/>
</dbReference>
<keyword evidence="3" id="KW-0238">DNA-binding</keyword>
<dbReference type="EMBL" id="CCAE010000017">
    <property type="protein sequence ID" value="CDN87968.1"/>
    <property type="molecule type" value="Genomic_DNA"/>
</dbReference>
<dbReference type="CDD" id="cd08440">
    <property type="entry name" value="PBP2_LTTR_like_4"/>
    <property type="match status" value="1"/>
</dbReference>
<name>A0A1L1PD94_HYDIT</name>
<dbReference type="Gene3D" id="3.40.190.290">
    <property type="match status" value="1"/>
</dbReference>
<evidence type="ECO:0000313" key="7">
    <source>
        <dbReference type="Proteomes" id="UP000028878"/>
    </source>
</evidence>
<dbReference type="RefSeq" id="WP_009515233.1">
    <property type="nucleotide sequence ID" value="NZ_CCAE010000017.1"/>
</dbReference>
<dbReference type="GO" id="GO:0003677">
    <property type="term" value="F:DNA binding"/>
    <property type="evidence" value="ECO:0007669"/>
    <property type="project" value="UniProtKB-KW"/>
</dbReference>
<dbReference type="Pfam" id="PF00126">
    <property type="entry name" value="HTH_1"/>
    <property type="match status" value="1"/>
</dbReference>
<dbReference type="PRINTS" id="PR00039">
    <property type="entry name" value="HTHLYSR"/>
</dbReference>
<evidence type="ECO:0000256" key="4">
    <source>
        <dbReference type="ARBA" id="ARBA00023163"/>
    </source>
</evidence>
<evidence type="ECO:0000256" key="1">
    <source>
        <dbReference type="ARBA" id="ARBA00009437"/>
    </source>
</evidence>
<dbReference type="InterPro" id="IPR000847">
    <property type="entry name" value="LysR_HTH_N"/>
</dbReference>
<dbReference type="SUPFAM" id="SSF46785">
    <property type="entry name" value="Winged helix' DNA-binding domain"/>
    <property type="match status" value="1"/>
</dbReference>
<keyword evidence="2" id="KW-0805">Transcription regulation</keyword>
<dbReference type="PANTHER" id="PTHR30419:SF8">
    <property type="entry name" value="NITROGEN ASSIMILATION TRANSCRIPTIONAL ACTIVATOR-RELATED"/>
    <property type="match status" value="1"/>
</dbReference>
<dbReference type="Proteomes" id="UP000028878">
    <property type="component" value="Unassembled WGS sequence"/>
</dbReference>
<dbReference type="InterPro" id="IPR005119">
    <property type="entry name" value="LysR_subst-bd"/>
</dbReference>
<reference evidence="7" key="1">
    <citation type="submission" date="2014-02" db="EMBL/GenBank/DDBJ databases">
        <authorList>
            <person name="Gan H."/>
        </authorList>
    </citation>
    <scope>NUCLEOTIDE SEQUENCE [LARGE SCALE GENOMIC DNA]</scope>
    <source>
        <strain evidence="7">S1</strain>
    </source>
</reference>
<keyword evidence="4" id="KW-0804">Transcription</keyword>
<sequence>MQLNLSTRELRAFVALAEQRHFTRAAALCHLSQPAFSALIRSLEEHVGGRLFDRTTRQVELTTEGQAFLEAASRLLRDAEDAVSDVRDHVARRRGRVAIAALPSLAAGWLPPLLARFHREHPGIELDVADVLSDGCVARVQAGHADFALASTRANVGGLRTERFCADTFHAVFRKDHPLAADTGRLKLSELGAWPIIQLARSSSVRQYVEAAIYPNRLQTLLELEQLSSVAAMVREGLGISIVPSLTLFHFDHKDLRARPVVSAGLKRQVFLVRRADRALSSAAQGLYELLMANRPGMRR</sequence>
<keyword evidence="7" id="KW-1185">Reference proteome</keyword>
<dbReference type="FunFam" id="1.10.10.10:FF:000001">
    <property type="entry name" value="LysR family transcriptional regulator"/>
    <property type="match status" value="1"/>
</dbReference>
<dbReference type="PROSITE" id="PS50931">
    <property type="entry name" value="HTH_LYSR"/>
    <property type="match status" value="1"/>
</dbReference>
<dbReference type="GO" id="GO:0005829">
    <property type="term" value="C:cytosol"/>
    <property type="evidence" value="ECO:0007669"/>
    <property type="project" value="TreeGrafter"/>
</dbReference>
<dbReference type="PANTHER" id="PTHR30419">
    <property type="entry name" value="HTH-TYPE TRANSCRIPTIONAL REGULATOR YBHD"/>
    <property type="match status" value="1"/>
</dbReference>